<keyword evidence="7" id="KW-1185">Reference proteome</keyword>
<accession>A0A507E6A3</accession>
<dbReference type="PANTHER" id="PTHR10343">
    <property type="entry name" value="5'-AMP-ACTIVATED PROTEIN KINASE , BETA SUBUNIT"/>
    <property type="match status" value="1"/>
</dbReference>
<dbReference type="SMART" id="SM01010">
    <property type="entry name" value="AMPKBI"/>
    <property type="match status" value="1"/>
</dbReference>
<dbReference type="InterPro" id="IPR014756">
    <property type="entry name" value="Ig_E-set"/>
</dbReference>
<evidence type="ECO:0000256" key="4">
    <source>
        <dbReference type="SAM" id="MobiDB-lite"/>
    </source>
</evidence>
<dbReference type="InterPro" id="IPR032640">
    <property type="entry name" value="AMPK1_CBM"/>
</dbReference>
<dbReference type="CDD" id="cd02859">
    <property type="entry name" value="E_set_AMPKbeta_like_N"/>
    <property type="match status" value="1"/>
</dbReference>
<dbReference type="EMBL" id="QEAQ01000027">
    <property type="protein sequence ID" value="TPX59261.1"/>
    <property type="molecule type" value="Genomic_DNA"/>
</dbReference>
<dbReference type="STRING" id="109895.A0A507E6A3"/>
<gene>
    <name evidence="6" type="ORF">PhCBS80983_g02624</name>
</gene>
<feature type="compositionally biased region" description="Low complexity" evidence="4">
    <location>
        <begin position="49"/>
        <end position="58"/>
    </location>
</feature>
<evidence type="ECO:0000256" key="3">
    <source>
        <dbReference type="ARBA" id="ARBA00022490"/>
    </source>
</evidence>
<feature type="compositionally biased region" description="Low complexity" evidence="4">
    <location>
        <begin position="186"/>
        <end position="198"/>
    </location>
</feature>
<feature type="region of interest" description="Disordered" evidence="4">
    <location>
        <begin position="1"/>
        <end position="168"/>
    </location>
</feature>
<dbReference type="GO" id="GO:0005634">
    <property type="term" value="C:nucleus"/>
    <property type="evidence" value="ECO:0007669"/>
    <property type="project" value="TreeGrafter"/>
</dbReference>
<dbReference type="InterPro" id="IPR006828">
    <property type="entry name" value="ASC_dom"/>
</dbReference>
<evidence type="ECO:0000256" key="1">
    <source>
        <dbReference type="ARBA" id="ARBA00004496"/>
    </source>
</evidence>
<dbReference type="GO" id="GO:0005737">
    <property type="term" value="C:cytoplasm"/>
    <property type="evidence" value="ECO:0007669"/>
    <property type="project" value="UniProtKB-SubCell"/>
</dbReference>
<keyword evidence="3" id="KW-0963">Cytoplasm</keyword>
<feature type="compositionally biased region" description="Basic residues" evidence="4">
    <location>
        <begin position="103"/>
        <end position="117"/>
    </location>
</feature>
<dbReference type="FunFam" id="2.60.40.10:FF:000562">
    <property type="entry name" value="Snf1 kinase complex beta-subunit Gal83"/>
    <property type="match status" value="1"/>
</dbReference>
<proteinExistence type="inferred from homology"/>
<evidence type="ECO:0000313" key="7">
    <source>
        <dbReference type="Proteomes" id="UP000318582"/>
    </source>
</evidence>
<feature type="compositionally biased region" description="Low complexity" evidence="4">
    <location>
        <begin position="18"/>
        <end position="42"/>
    </location>
</feature>
<dbReference type="AlphaFoldDB" id="A0A507E6A3"/>
<organism evidence="6 7">
    <name type="scientific">Powellomyces hirtus</name>
    <dbReference type="NCBI Taxonomy" id="109895"/>
    <lineage>
        <taxon>Eukaryota</taxon>
        <taxon>Fungi</taxon>
        <taxon>Fungi incertae sedis</taxon>
        <taxon>Chytridiomycota</taxon>
        <taxon>Chytridiomycota incertae sedis</taxon>
        <taxon>Chytridiomycetes</taxon>
        <taxon>Spizellomycetales</taxon>
        <taxon>Powellomycetaceae</taxon>
        <taxon>Powellomyces</taxon>
    </lineage>
</organism>
<dbReference type="Proteomes" id="UP000318582">
    <property type="component" value="Unassembled WGS sequence"/>
</dbReference>
<dbReference type="InterPro" id="IPR037256">
    <property type="entry name" value="ASC_dom_sf"/>
</dbReference>
<feature type="domain" description="Association with the SNF1 complex (ASC)" evidence="5">
    <location>
        <begin position="385"/>
        <end position="489"/>
    </location>
</feature>
<dbReference type="SUPFAM" id="SSF160219">
    <property type="entry name" value="AMPKBI-like"/>
    <property type="match status" value="1"/>
</dbReference>
<dbReference type="GO" id="GO:0019901">
    <property type="term" value="F:protein kinase binding"/>
    <property type="evidence" value="ECO:0007669"/>
    <property type="project" value="TreeGrafter"/>
</dbReference>
<evidence type="ECO:0000256" key="2">
    <source>
        <dbReference type="ARBA" id="ARBA00010926"/>
    </source>
</evidence>
<reference evidence="6 7" key="1">
    <citation type="journal article" date="2019" name="Sci. Rep.">
        <title>Comparative genomics of chytrid fungi reveal insights into the obligate biotrophic and pathogenic lifestyle of Synchytrium endobioticum.</title>
        <authorList>
            <person name="van de Vossenberg B.T.L.H."/>
            <person name="Warris S."/>
            <person name="Nguyen H.D.T."/>
            <person name="van Gent-Pelzer M.P.E."/>
            <person name="Joly D.L."/>
            <person name="van de Geest H.C."/>
            <person name="Bonants P.J.M."/>
            <person name="Smith D.S."/>
            <person name="Levesque C.A."/>
            <person name="van der Lee T.A.J."/>
        </authorList>
    </citation>
    <scope>NUCLEOTIDE SEQUENCE [LARGE SCALE GENOMIC DNA]</scope>
    <source>
        <strain evidence="6 7">CBS 809.83</strain>
    </source>
</reference>
<dbReference type="Pfam" id="PF04739">
    <property type="entry name" value="AMPKBI"/>
    <property type="match status" value="1"/>
</dbReference>
<dbReference type="Pfam" id="PF16561">
    <property type="entry name" value="AMPK1_CBM"/>
    <property type="match status" value="1"/>
</dbReference>
<evidence type="ECO:0000259" key="5">
    <source>
        <dbReference type="SMART" id="SM01010"/>
    </source>
</evidence>
<feature type="region of interest" description="Disordered" evidence="4">
    <location>
        <begin position="183"/>
        <end position="244"/>
    </location>
</feature>
<dbReference type="GO" id="GO:0031588">
    <property type="term" value="C:nucleotide-activated protein kinase complex"/>
    <property type="evidence" value="ECO:0007669"/>
    <property type="project" value="TreeGrafter"/>
</dbReference>
<feature type="compositionally biased region" description="Polar residues" evidence="4">
    <location>
        <begin position="379"/>
        <end position="388"/>
    </location>
</feature>
<protein>
    <recommendedName>
        <fullName evidence="5">Association with the SNF1 complex (ASC) domain-containing protein</fullName>
    </recommendedName>
</protein>
<comment type="caution">
    <text evidence="6">The sequence shown here is derived from an EMBL/GenBank/DDBJ whole genome shotgun (WGS) entry which is preliminary data.</text>
</comment>
<dbReference type="Gene3D" id="2.60.40.10">
    <property type="entry name" value="Immunoglobulins"/>
    <property type="match status" value="1"/>
</dbReference>
<dbReference type="Gene3D" id="6.20.250.60">
    <property type="match status" value="1"/>
</dbReference>
<evidence type="ECO:0000313" key="6">
    <source>
        <dbReference type="EMBL" id="TPX59261.1"/>
    </source>
</evidence>
<feature type="compositionally biased region" description="Gly residues" evidence="4">
    <location>
        <begin position="129"/>
        <end position="147"/>
    </location>
</feature>
<feature type="compositionally biased region" description="Low complexity" evidence="4">
    <location>
        <begin position="405"/>
        <end position="420"/>
    </location>
</feature>
<sequence length="491" mass="52474">MGNSNSSSNIGNRKHLRSSSNPPTTVPLSSSLPAAFPPSLKVSPPPRPLSSTGTTSPTTIPPPRKVQPPLVHDSPFVGSPLMVSDNFTDNQQPAPRGSVPTFRAHRGGQHAQHRRLSSRASSLADDDWGGSGGGGGSSGGGGGGGGSSLSPRNSKTTKENIGSDAMGQSEHDLTAALGGMELDSTEQQQPQQQQQEEQPGVKLGEKLPNETIATSQAGNGSKPVSILSQGLNPTKGLGQEHLEPPEKSYRNTARIFHNFGPMATVSISRKETTESGIIPIMISWAQGGGAVYVTGTFNNWKQKIRMSRSNADFTTVIDMPPGTHRFKFIVDDEWKCSEDLPIASDADGNLVNYLEVTDEAGERQGDGLDELAKYGDGQVSPTLLSSTPPEAYTTDIPTAIIPPASSSSSHQQQQQQQQQQTPPHLPPHLEKVLLNSHALSKDDRSVLPVPNHVTLNHMYACSIRDGVMAVGCTTRYRMKYITTVLYKPVFQ</sequence>
<name>A0A507E6A3_9FUNG</name>
<comment type="subcellular location">
    <subcellularLocation>
        <location evidence="1">Cytoplasm</location>
    </subcellularLocation>
</comment>
<feature type="region of interest" description="Disordered" evidence="4">
    <location>
        <begin position="373"/>
        <end position="428"/>
    </location>
</feature>
<dbReference type="SUPFAM" id="SSF81296">
    <property type="entry name" value="E set domains"/>
    <property type="match status" value="1"/>
</dbReference>
<comment type="similarity">
    <text evidence="2">Belongs to the 5'-AMP-activated protein kinase beta subunit family.</text>
</comment>
<dbReference type="PANTHER" id="PTHR10343:SF84">
    <property type="entry name" value="5'-AMP-ACTIVATED PROTEIN KINASE SUBUNIT BETA-1"/>
    <property type="match status" value="1"/>
</dbReference>
<dbReference type="GO" id="GO:0007165">
    <property type="term" value="P:signal transduction"/>
    <property type="evidence" value="ECO:0007669"/>
    <property type="project" value="UniProtKB-ARBA"/>
</dbReference>
<dbReference type="InterPro" id="IPR050827">
    <property type="entry name" value="CRP1_MDG1_kinase"/>
</dbReference>
<dbReference type="InterPro" id="IPR013783">
    <property type="entry name" value="Ig-like_fold"/>
</dbReference>
<feature type="compositionally biased region" description="Low complexity" evidence="4">
    <location>
        <begin position="1"/>
        <end position="11"/>
    </location>
</feature>